<dbReference type="PROSITE" id="PS51257">
    <property type="entry name" value="PROKAR_LIPOPROTEIN"/>
    <property type="match status" value="1"/>
</dbReference>
<sequence length="141" mass="15960">MKRLLMCTFLMFTLVVSCGGKKDIKRESADSKIAKEAFALAETLREAYQKKDTSAIEKSTTRDGFRAVAGVMRPFDTARLSFNPVWVEIDGGTVQMNVQWSGHWLKGDRLAEERGMAVFVLQGRPLKLDKILRANPFKYPE</sequence>
<dbReference type="Proteomes" id="UP000705867">
    <property type="component" value="Unassembled WGS sequence"/>
</dbReference>
<reference evidence="1" key="2">
    <citation type="submission" date="2021-08" db="EMBL/GenBank/DDBJ databases">
        <authorList>
            <person name="Dalcin Martins P."/>
        </authorList>
    </citation>
    <scope>NUCLEOTIDE SEQUENCE</scope>
    <source>
        <strain evidence="1">MAG_39</strain>
    </source>
</reference>
<gene>
    <name evidence="1" type="ORF">K8I29_15870</name>
</gene>
<evidence type="ECO:0000313" key="1">
    <source>
        <dbReference type="EMBL" id="MBZ0157673.1"/>
    </source>
</evidence>
<organism evidence="1 2">
    <name type="scientific">Candidatus Nitrobium versatile</name>
    <dbReference type="NCBI Taxonomy" id="2884831"/>
    <lineage>
        <taxon>Bacteria</taxon>
        <taxon>Pseudomonadati</taxon>
        <taxon>Nitrospirota</taxon>
        <taxon>Nitrospiria</taxon>
        <taxon>Nitrospirales</taxon>
        <taxon>Nitrospiraceae</taxon>
        <taxon>Candidatus Nitrobium</taxon>
    </lineage>
</organism>
<protein>
    <recommendedName>
        <fullName evidence="3">Lipoprotein</fullName>
    </recommendedName>
</protein>
<proteinExistence type="predicted"/>
<comment type="caution">
    <text evidence="1">The sequence shown here is derived from an EMBL/GenBank/DDBJ whole genome shotgun (WGS) entry which is preliminary data.</text>
</comment>
<dbReference type="AlphaFoldDB" id="A0A953J8F9"/>
<name>A0A953J8F9_9BACT</name>
<evidence type="ECO:0008006" key="3">
    <source>
        <dbReference type="Google" id="ProtNLM"/>
    </source>
</evidence>
<accession>A0A953J8F9</accession>
<evidence type="ECO:0000313" key="2">
    <source>
        <dbReference type="Proteomes" id="UP000705867"/>
    </source>
</evidence>
<dbReference type="EMBL" id="JAIOIV010000126">
    <property type="protein sequence ID" value="MBZ0157673.1"/>
    <property type="molecule type" value="Genomic_DNA"/>
</dbReference>
<reference evidence="1" key="1">
    <citation type="journal article" date="2021" name="bioRxiv">
        <title>Unraveling nitrogen, sulfur and carbon metabolic pathways and microbial community transcriptional responses to substrate deprivation and toxicity stresses in a bioreactor mimicking anoxic brackish coastal sediment conditions.</title>
        <authorList>
            <person name="Martins P.D."/>
            <person name="Echeveste M.J."/>
            <person name="Arshad A."/>
            <person name="Kurth J."/>
            <person name="Ouboter H."/>
            <person name="Jetten M.S.M."/>
            <person name="Welte C.U."/>
        </authorList>
    </citation>
    <scope>NUCLEOTIDE SEQUENCE</scope>
    <source>
        <strain evidence="1">MAG_39</strain>
    </source>
</reference>